<dbReference type="PANTHER" id="PTHR36449">
    <property type="entry name" value="ACETYLTRANSFERASE-RELATED"/>
    <property type="match status" value="1"/>
</dbReference>
<protein>
    <submittedName>
        <fullName evidence="5">GNAT family N-acetyltransferase</fullName>
    </submittedName>
</protein>
<dbReference type="PANTHER" id="PTHR36449:SF1">
    <property type="entry name" value="ACETYLTRANSFERASE"/>
    <property type="match status" value="1"/>
</dbReference>
<sequence>MSGAGERPFVIEPFDPERHNRKGFRCGVTAVDNYFHHTANKLAKADNVRLYVMAAPDGTVAGFYTLNAHAVCYEGLPARYARTRPAHGSIPAAFISMMGRDERYRGSGIGGDLLIDALTRIARAADQIGLAVVMLDVLDCGDPERMARRQALYEGYGFAICQGR</sequence>
<dbReference type="RefSeq" id="WP_077244950.1">
    <property type="nucleotide sequence ID" value="NZ_MUZR01000077.1"/>
</dbReference>
<reference evidence="5 6" key="1">
    <citation type="submission" date="2017-02" db="EMBL/GenBank/DDBJ databases">
        <title>Genomic diversity within the haloalkaliphilic genus Thioalkalivibrio.</title>
        <authorList>
            <person name="Ahn A.-C."/>
            <person name="Meier-Kolthoff J."/>
            <person name="Overmars L."/>
            <person name="Richter M."/>
            <person name="Woyke T."/>
            <person name="Sorokin D.Y."/>
            <person name="Muyzer G."/>
        </authorList>
    </citation>
    <scope>NUCLEOTIDE SEQUENCE [LARGE SCALE GENOMIC DNA]</scope>
    <source>
        <strain evidence="5 6">HL17</strain>
    </source>
</reference>
<feature type="non-terminal residue" evidence="5">
    <location>
        <position position="164"/>
    </location>
</feature>
<keyword evidence="2" id="KW-1277">Toxin-antitoxin system</keyword>
<dbReference type="Gene3D" id="3.40.630.30">
    <property type="match status" value="1"/>
</dbReference>
<name>A0A1V2ZV55_9GAMM</name>
<dbReference type="SUPFAM" id="SSF55729">
    <property type="entry name" value="Acyl-CoA N-acyltransferases (Nat)"/>
    <property type="match status" value="1"/>
</dbReference>
<keyword evidence="4" id="KW-0012">Acyltransferase</keyword>
<evidence type="ECO:0000313" key="6">
    <source>
        <dbReference type="Proteomes" id="UP000189177"/>
    </source>
</evidence>
<dbReference type="Proteomes" id="UP000189177">
    <property type="component" value="Unassembled WGS sequence"/>
</dbReference>
<dbReference type="STRING" id="252474.B1A74_13620"/>
<dbReference type="OrthoDB" id="9799147at2"/>
<organism evidence="5 6">
    <name type="scientific">Thioalkalivibrio halophilus</name>
    <dbReference type="NCBI Taxonomy" id="252474"/>
    <lineage>
        <taxon>Bacteria</taxon>
        <taxon>Pseudomonadati</taxon>
        <taxon>Pseudomonadota</taxon>
        <taxon>Gammaproteobacteria</taxon>
        <taxon>Chromatiales</taxon>
        <taxon>Ectothiorhodospiraceae</taxon>
        <taxon>Thioalkalivibrio</taxon>
    </lineage>
</organism>
<dbReference type="EMBL" id="MUZR01000077">
    <property type="protein sequence ID" value="OOC08936.1"/>
    <property type="molecule type" value="Genomic_DNA"/>
</dbReference>
<dbReference type="AlphaFoldDB" id="A0A1V2ZV55"/>
<evidence type="ECO:0000256" key="2">
    <source>
        <dbReference type="ARBA" id="ARBA00022649"/>
    </source>
</evidence>
<dbReference type="InterPro" id="IPR016181">
    <property type="entry name" value="Acyl_CoA_acyltransferase"/>
</dbReference>
<keyword evidence="6" id="KW-1185">Reference proteome</keyword>
<gene>
    <name evidence="5" type="ORF">B1A74_13620</name>
</gene>
<dbReference type="GO" id="GO:0016746">
    <property type="term" value="F:acyltransferase activity"/>
    <property type="evidence" value="ECO:0007669"/>
    <property type="project" value="UniProtKB-KW"/>
</dbReference>
<evidence type="ECO:0000256" key="4">
    <source>
        <dbReference type="ARBA" id="ARBA00023315"/>
    </source>
</evidence>
<keyword evidence="3 5" id="KW-0808">Transferase</keyword>
<proteinExistence type="inferred from homology"/>
<evidence type="ECO:0000256" key="3">
    <source>
        <dbReference type="ARBA" id="ARBA00022679"/>
    </source>
</evidence>
<evidence type="ECO:0000313" key="5">
    <source>
        <dbReference type="EMBL" id="OOC08936.1"/>
    </source>
</evidence>
<evidence type="ECO:0000256" key="1">
    <source>
        <dbReference type="ARBA" id="ARBA00009342"/>
    </source>
</evidence>
<accession>A0A1V2ZV55</accession>
<comment type="caution">
    <text evidence="5">The sequence shown here is derived from an EMBL/GenBank/DDBJ whole genome shotgun (WGS) entry which is preliminary data.</text>
</comment>
<comment type="similarity">
    <text evidence="1">Belongs to the acetyltransferase family. GNAT subfamily.</text>
</comment>